<comment type="caution">
    <text evidence="1">The sequence shown here is derived from an EMBL/GenBank/DDBJ whole genome shotgun (WGS) entry which is preliminary data.</text>
</comment>
<gene>
    <name evidence="1" type="ORF">LCGC14_1099680</name>
</gene>
<evidence type="ECO:0000313" key="1">
    <source>
        <dbReference type="EMBL" id="KKN04211.1"/>
    </source>
</evidence>
<name>A0A0F9PSZ1_9ZZZZ</name>
<sequence length="253" mass="25326">MTDYTVADTIYLMFTTRAFATGIPTVLVGTPVVSAYENDSITQITAGITLGVSHDGVVGMNLLTIVATGANGFEAGKDYNLVITTGTVGGVSVVGEVVGTFSLGRSAAAVDLANGTDGLGVIAGRLPGALVSGRMDSDVAIIQTAAAQTIRDEIMPTQNAAFDNIKFLFVAASDHVTPVTGAGTMTVTRSIDGGAFGAGTGTGPAEIGNGIYQYDASAADMNGGIIIFRFAATSGTPGAPDDSFLTIVTGGGV</sequence>
<protein>
    <submittedName>
        <fullName evidence="1">Uncharacterized protein</fullName>
    </submittedName>
</protein>
<proteinExistence type="predicted"/>
<organism evidence="1">
    <name type="scientific">marine sediment metagenome</name>
    <dbReference type="NCBI Taxonomy" id="412755"/>
    <lineage>
        <taxon>unclassified sequences</taxon>
        <taxon>metagenomes</taxon>
        <taxon>ecological metagenomes</taxon>
    </lineage>
</organism>
<reference evidence="1" key="1">
    <citation type="journal article" date="2015" name="Nature">
        <title>Complex archaea that bridge the gap between prokaryotes and eukaryotes.</title>
        <authorList>
            <person name="Spang A."/>
            <person name="Saw J.H."/>
            <person name="Jorgensen S.L."/>
            <person name="Zaremba-Niedzwiedzka K."/>
            <person name="Martijn J."/>
            <person name="Lind A.E."/>
            <person name="van Eijk R."/>
            <person name="Schleper C."/>
            <person name="Guy L."/>
            <person name="Ettema T.J."/>
        </authorList>
    </citation>
    <scope>NUCLEOTIDE SEQUENCE</scope>
</reference>
<accession>A0A0F9PSZ1</accession>
<dbReference type="EMBL" id="LAZR01004944">
    <property type="protein sequence ID" value="KKN04211.1"/>
    <property type="molecule type" value="Genomic_DNA"/>
</dbReference>
<dbReference type="AlphaFoldDB" id="A0A0F9PSZ1"/>